<evidence type="ECO:0000313" key="4">
    <source>
        <dbReference type="Proteomes" id="UP000823388"/>
    </source>
</evidence>
<accession>A0A8T0PBF5</accession>
<comment type="caution">
    <text evidence="3">The sequence shown here is derived from an EMBL/GenBank/DDBJ whole genome shotgun (WGS) entry which is preliminary data.</text>
</comment>
<dbReference type="Proteomes" id="UP000823388">
    <property type="component" value="Chromosome 8N"/>
</dbReference>
<dbReference type="InterPro" id="IPR025315">
    <property type="entry name" value="DUF4220"/>
</dbReference>
<protein>
    <recommendedName>
        <fullName evidence="2">DUF4220 domain-containing protein</fullName>
    </recommendedName>
</protein>
<evidence type="ECO:0000313" key="3">
    <source>
        <dbReference type="EMBL" id="KAG2558940.1"/>
    </source>
</evidence>
<keyword evidence="1" id="KW-1133">Transmembrane helix</keyword>
<dbReference type="Pfam" id="PF13968">
    <property type="entry name" value="DUF4220"/>
    <property type="match status" value="1"/>
</dbReference>
<name>A0A8T0PBF5_PANVG</name>
<dbReference type="EMBL" id="CM029052">
    <property type="protein sequence ID" value="KAG2558940.1"/>
    <property type="molecule type" value="Genomic_DNA"/>
</dbReference>
<reference evidence="3" key="1">
    <citation type="submission" date="2020-05" db="EMBL/GenBank/DDBJ databases">
        <title>WGS assembly of Panicum virgatum.</title>
        <authorList>
            <person name="Lovell J.T."/>
            <person name="Jenkins J."/>
            <person name="Shu S."/>
            <person name="Juenger T.E."/>
            <person name="Schmutz J."/>
        </authorList>
    </citation>
    <scope>NUCLEOTIDE SEQUENCE</scope>
    <source>
        <strain evidence="3">AP13</strain>
    </source>
</reference>
<sequence>MNLRALITNLLTKWNQEAYVMPRVEFIMAFLTLLYLLMFWLSFHSLRVPQLFIFLDAVCDSIVRYILGTMQAAPFKNQLFPIWGLFLVSFRSGVSWLSRYDPYVEWRNVLKLSAVAYMYLRHGSKVGSIPFWILWGLIVLKSLYRILSGYMVSKSLWHGQSSKLLQEYMDDFTPDRCNPETMEGYTYLVYGESKKNIKIGDSAIINHSRSLVTLDKIWRCGDRRPTAMPTHQWTGEQRKGYVLGLCFVSATPM</sequence>
<organism evidence="3 4">
    <name type="scientific">Panicum virgatum</name>
    <name type="common">Blackwell switchgrass</name>
    <dbReference type="NCBI Taxonomy" id="38727"/>
    <lineage>
        <taxon>Eukaryota</taxon>
        <taxon>Viridiplantae</taxon>
        <taxon>Streptophyta</taxon>
        <taxon>Embryophyta</taxon>
        <taxon>Tracheophyta</taxon>
        <taxon>Spermatophyta</taxon>
        <taxon>Magnoliopsida</taxon>
        <taxon>Liliopsida</taxon>
        <taxon>Poales</taxon>
        <taxon>Poaceae</taxon>
        <taxon>PACMAD clade</taxon>
        <taxon>Panicoideae</taxon>
        <taxon>Panicodae</taxon>
        <taxon>Paniceae</taxon>
        <taxon>Panicinae</taxon>
        <taxon>Panicum</taxon>
        <taxon>Panicum sect. Hiantes</taxon>
    </lineage>
</organism>
<keyword evidence="1" id="KW-0472">Membrane</keyword>
<dbReference type="AlphaFoldDB" id="A0A8T0PBF5"/>
<feature type="transmembrane region" description="Helical" evidence="1">
    <location>
        <begin position="20"/>
        <end position="42"/>
    </location>
</feature>
<evidence type="ECO:0000259" key="2">
    <source>
        <dbReference type="Pfam" id="PF13968"/>
    </source>
</evidence>
<keyword evidence="4" id="KW-1185">Reference proteome</keyword>
<feature type="domain" description="DUF4220" evidence="2">
    <location>
        <begin position="57"/>
        <end position="225"/>
    </location>
</feature>
<proteinExistence type="predicted"/>
<gene>
    <name evidence="3" type="ORF">PVAP13_8NG321400</name>
</gene>
<evidence type="ECO:0000256" key="1">
    <source>
        <dbReference type="SAM" id="Phobius"/>
    </source>
</evidence>
<keyword evidence="1" id="KW-0812">Transmembrane</keyword>